<dbReference type="GO" id="GO:0016787">
    <property type="term" value="F:hydrolase activity"/>
    <property type="evidence" value="ECO:0007669"/>
    <property type="project" value="UniProtKB-KW"/>
</dbReference>
<feature type="active site" description="Acyl-thioester intermediate" evidence="6">
    <location>
        <position position="97"/>
    </location>
</feature>
<feature type="region of interest" description="Disordered" evidence="7">
    <location>
        <begin position="942"/>
        <end position="962"/>
    </location>
</feature>
<dbReference type="EMBL" id="CP035464">
    <property type="protein sequence ID" value="QAY32281.1"/>
    <property type="molecule type" value="Genomic_DNA"/>
</dbReference>
<dbReference type="PANTHER" id="PTHR45622:SF58">
    <property type="entry name" value="REGULATOR OF CHROMOSOME CONDENSATION DOMAIN-CONTAINING PROTEIN"/>
    <property type="match status" value="1"/>
</dbReference>
<comment type="subcellular location">
    <subcellularLocation>
        <location evidence="1">Secreted</location>
    </subcellularLocation>
</comment>
<feature type="region of interest" description="Disordered" evidence="7">
    <location>
        <begin position="1311"/>
        <end position="1357"/>
    </location>
</feature>
<proteinExistence type="predicted"/>
<evidence type="ECO:0000256" key="8">
    <source>
        <dbReference type="SAM" id="Phobius"/>
    </source>
</evidence>
<feature type="region of interest" description="Disordered" evidence="7">
    <location>
        <begin position="1563"/>
        <end position="1596"/>
    </location>
</feature>
<dbReference type="Proteomes" id="UP000293589">
    <property type="component" value="Chromosome"/>
</dbReference>
<dbReference type="InterPro" id="IPR013783">
    <property type="entry name" value="Ig-like_fold"/>
</dbReference>
<dbReference type="Pfam" id="PF17210">
    <property type="entry name" value="SdrD_B"/>
    <property type="match status" value="1"/>
</dbReference>
<dbReference type="InterPro" id="IPR000408">
    <property type="entry name" value="Reg_chr_condens"/>
</dbReference>
<feature type="domain" description="SD-repeat containing protein B" evidence="9">
    <location>
        <begin position="1495"/>
        <end position="1617"/>
    </location>
</feature>
<dbReference type="InterPro" id="IPR042002">
    <property type="entry name" value="Sortase_C"/>
</dbReference>
<dbReference type="Gene3D" id="2.40.260.10">
    <property type="entry name" value="Sortase"/>
    <property type="match status" value="1"/>
</dbReference>
<dbReference type="CDD" id="cd05827">
    <property type="entry name" value="Sortase_C"/>
    <property type="match status" value="1"/>
</dbReference>
<accession>A0A4P6DQS5</accession>
<keyword evidence="3" id="KW-0732">Signal</keyword>
<evidence type="ECO:0000256" key="4">
    <source>
        <dbReference type="ARBA" id="ARBA00022737"/>
    </source>
</evidence>
<dbReference type="SUPFAM" id="SSF63817">
    <property type="entry name" value="Sortase"/>
    <property type="match status" value="1"/>
</dbReference>
<evidence type="ECO:0000256" key="2">
    <source>
        <dbReference type="ARBA" id="ARBA00022525"/>
    </source>
</evidence>
<dbReference type="GO" id="GO:0005975">
    <property type="term" value="P:carbohydrate metabolic process"/>
    <property type="evidence" value="ECO:0007669"/>
    <property type="project" value="UniProtKB-ARBA"/>
</dbReference>
<evidence type="ECO:0000313" key="11">
    <source>
        <dbReference type="Proteomes" id="UP000293589"/>
    </source>
</evidence>
<keyword evidence="5" id="KW-0378">Hydrolase</keyword>
<dbReference type="Pfam" id="PF04203">
    <property type="entry name" value="Sortase"/>
    <property type="match status" value="1"/>
</dbReference>
<dbReference type="RefSeq" id="WP_129236815.1">
    <property type="nucleotide sequence ID" value="NZ_CP035464.1"/>
</dbReference>
<feature type="compositionally biased region" description="Polar residues" evidence="7">
    <location>
        <begin position="1311"/>
        <end position="1324"/>
    </location>
</feature>
<dbReference type="InterPro" id="IPR005754">
    <property type="entry name" value="Sortase"/>
</dbReference>
<keyword evidence="8" id="KW-0472">Membrane</keyword>
<dbReference type="InterPro" id="IPR023365">
    <property type="entry name" value="Sortase_dom-sf"/>
</dbReference>
<feature type="compositionally biased region" description="Low complexity" evidence="7">
    <location>
        <begin position="1578"/>
        <end position="1591"/>
    </location>
</feature>
<gene>
    <name evidence="10" type="ORF">ESN35_01615</name>
</gene>
<evidence type="ECO:0000256" key="1">
    <source>
        <dbReference type="ARBA" id="ARBA00004613"/>
    </source>
</evidence>
<evidence type="ECO:0000256" key="3">
    <source>
        <dbReference type="ARBA" id="ARBA00022729"/>
    </source>
</evidence>
<feature type="transmembrane region" description="Helical" evidence="8">
    <location>
        <begin position="133"/>
        <end position="154"/>
    </location>
</feature>
<keyword evidence="8" id="KW-1133">Transmembrane helix</keyword>
<keyword evidence="8" id="KW-0812">Transmembrane</keyword>
<sequence length="1659" mass="174993">MEKTAKVLAAGAGHLYGTSLPVGGTNTHAVISAHTGYDRLMFDRLSLGQGHVGDRFTIEVLGHTLAYRVTDIRVIDPDDFSVFGIEAGKDEVSPLTCTPYGVNTRRLVVTGERVDIPDPAPAPDDVPLARPGWWLLAAVGVAMALTGAMVFAAVPAGLAAAAAPAYVSAALSKVADGTGHGTPNQTFVNAANGFEVGDNAPDDGVVSSGDLVLYRLDLGFTAASARSVRVRWDLADAPYLEGGTEFCYSGAQVTASVQDDGSCVFTVPAGVAESVSRQIVLRGRDTGARVVDGQRARLWVERVSRARNGSWVADGENQMRPADPVTVVSAPAADLVVRDYEPKGAERRSSWSGEGADASATGYVDLDVVPLAYPGWSSHGASTGGKWQASVNVGAFPEGTTWLLVAGSGEDSSSWPLTVTDGMLRLPRISGDARLEWTLPASVLTDDWERGATRTFDIQVIPDEDAFAADDAHLLNLGTGGEPGRAQGRDVDSRNDDYGSLTGYPYPNNDWSRAIVVRPGDGDSMSGKLITRPWTRGTTLFDTASMEFAAAASQIDINAEPGFDAVAVNTQIRTHLMLAPRQLKPKAGMSLTVDDQWLPGEQRWEGDLKVTQGDVTLTQGVDYDVQWTAAGEPPEAPQSGCLQVNDGWTDGLPADGDASVRGLRVILHDTDAVRLETDAQSIDVSFVVRIAKSVGNDDASGDHRVNDWMTMRWTRNDDASMTGCSPNGVWVTSPRDPYTALGLSVIATSPQGETREEEVMPADTLTYTLTPSGRDVMLSGTAITPEIRIPLPQGLADPVLDSGQWTMEMQDGAGGKELVFRPASADGKTTPQVGLTGVADLPPIVWHARVSNRATGVIQVTAGFTANLDANGAVPARSAARSAAQQSTPIAGNRIQGARLSAVRTPAEVGDDIAYTFNILARGPNRDGALTTVLRMPANEDDKAMRGEGCSSEEPDADGCTGPDGSWHDYSGAYSRYHGGWSLEEPVTLSDADSTPTQVRYSVDPVFSGNADDYTWLTWDQLQALEPSRRTVTAVELVSEFSALDEDTLTLAAANGTINLRTKGNRPDDTYVMWVGTPQFSHPDDGAQPTAPFPAQVATVASSISGTLYNVVAGRMANVGDRKFVDVDTGFRHGMLLQDDGTVWNFGTNASGQLGVTGGNHQPTPVDGIRAKAIAAGVYGEYIVALDGTVYASGTNGDGQLGRGFLGDGDEGKQHVFQPVEGLKASRVWAGEHSAVALGENDRMYVWGGNGSRQLGRTGSAATAPEPFAGTIPGTPVEASIGALQWMGWEHIMMLQDDGTIVGWGNNSHTVLSGTQSQDPSQPVTVEARGSQATPATDPTAQDVAPVSERNETRADGGRDVVRAYTLPAAVAPGGRVVLHVSGEVIRSVAEQRIHNQAWFDSPHTPYGAEPDASAGEWAGVPTARDNHVTEPTPPDDANIDPNTHDVTGNVSCSTGTDTADAPDREHSFLTGGEDSCDQVGLIIPAASSEPTLGSIGGTVWRDLDHDGLRGDGEPPLAGIHVYLLDAAGERVPGYEAVTDEQGAYMFERLTLGTYGVQFEPAQRSGFTTPDVDDPTPASDGSVADSDASTDPNRLGRSTATVTLTAEAPDRRHLDAGVLPERAWLAAMPHTGLGTWTIICLGAGLLALLAGAVVLLHRR</sequence>
<dbReference type="PROSITE" id="PS50012">
    <property type="entry name" value="RCC1_3"/>
    <property type="match status" value="2"/>
</dbReference>
<evidence type="ECO:0000256" key="6">
    <source>
        <dbReference type="PIRSR" id="PIRSR605754-1"/>
    </source>
</evidence>
<dbReference type="SUPFAM" id="SSF117074">
    <property type="entry name" value="Hypothetical protein PA1324"/>
    <property type="match status" value="1"/>
</dbReference>
<dbReference type="GO" id="GO:0005576">
    <property type="term" value="C:extracellular region"/>
    <property type="evidence" value="ECO:0007669"/>
    <property type="project" value="UniProtKB-SubCell"/>
</dbReference>
<feature type="active site" description="Proton donor/acceptor" evidence="6">
    <location>
        <position position="34"/>
    </location>
</feature>
<evidence type="ECO:0000256" key="7">
    <source>
        <dbReference type="SAM" id="MobiDB-lite"/>
    </source>
</evidence>
<dbReference type="InterPro" id="IPR009091">
    <property type="entry name" value="RCC1/BLIP-II"/>
</dbReference>
<organism evidence="10 11">
    <name type="scientific">Bifidobacterium pullorum subsp. gallinarum</name>
    <dbReference type="NCBI Taxonomy" id="78344"/>
    <lineage>
        <taxon>Bacteria</taxon>
        <taxon>Bacillati</taxon>
        <taxon>Actinomycetota</taxon>
        <taxon>Actinomycetes</taxon>
        <taxon>Bifidobacteriales</taxon>
        <taxon>Bifidobacteriaceae</taxon>
        <taxon>Bifidobacterium</taxon>
    </lineage>
</organism>
<dbReference type="NCBIfam" id="TIGR01076">
    <property type="entry name" value="sortase_fam"/>
    <property type="match status" value="1"/>
</dbReference>
<keyword evidence="2" id="KW-0964">Secreted</keyword>
<protein>
    <submittedName>
        <fullName evidence="10">Sortase</fullName>
    </submittedName>
</protein>
<dbReference type="Gene3D" id="2.60.40.10">
    <property type="entry name" value="Immunoglobulins"/>
    <property type="match status" value="1"/>
</dbReference>
<evidence type="ECO:0000313" key="10">
    <source>
        <dbReference type="EMBL" id="QAY32281.1"/>
    </source>
</evidence>
<dbReference type="InterPro" id="IPR051709">
    <property type="entry name" value="Ub-ligase/GTPase-reg"/>
</dbReference>
<reference evidence="10 11" key="1">
    <citation type="submission" date="2019-01" db="EMBL/GenBank/DDBJ databases">
        <title>Complete genome sequence of Bifidobacterium gallinarum CACC 514.</title>
        <authorList>
            <person name="Jung M."/>
        </authorList>
    </citation>
    <scope>NUCLEOTIDE SEQUENCE [LARGE SCALE GENOMIC DNA]</scope>
    <source>
        <strain evidence="10 11">CACC 514</strain>
    </source>
</reference>
<dbReference type="Gene3D" id="2.130.10.30">
    <property type="entry name" value="Regulator of chromosome condensation 1/beta-lactamase-inhibitor protein II"/>
    <property type="match status" value="1"/>
</dbReference>
<dbReference type="InterPro" id="IPR033764">
    <property type="entry name" value="Sdr_B"/>
</dbReference>
<dbReference type="SUPFAM" id="SSF50985">
    <property type="entry name" value="RCC1/BLIP-II"/>
    <property type="match status" value="1"/>
</dbReference>
<name>A0A4P6DQS5_9BIFI</name>
<dbReference type="KEGG" id="bgx:ESN35_01615"/>
<dbReference type="PANTHER" id="PTHR45622">
    <property type="entry name" value="UBIQUITIN-PROTEIN LIGASE E3A-RELATED"/>
    <property type="match status" value="1"/>
</dbReference>
<keyword evidence="4" id="KW-0677">Repeat</keyword>
<evidence type="ECO:0000259" key="9">
    <source>
        <dbReference type="Pfam" id="PF17210"/>
    </source>
</evidence>
<feature type="transmembrane region" description="Helical" evidence="8">
    <location>
        <begin position="1633"/>
        <end position="1656"/>
    </location>
</feature>
<feature type="compositionally biased region" description="Polar residues" evidence="7">
    <location>
        <begin position="1331"/>
        <end position="1340"/>
    </location>
</feature>
<evidence type="ECO:0000256" key="5">
    <source>
        <dbReference type="ARBA" id="ARBA00022801"/>
    </source>
</evidence>